<proteinExistence type="predicted"/>
<dbReference type="Proteomes" id="UP000607653">
    <property type="component" value="Unassembled WGS sequence"/>
</dbReference>
<organism evidence="1 2">
    <name type="scientific">Nelumbo nucifera</name>
    <name type="common">Sacred lotus</name>
    <dbReference type="NCBI Taxonomy" id="4432"/>
    <lineage>
        <taxon>Eukaryota</taxon>
        <taxon>Viridiplantae</taxon>
        <taxon>Streptophyta</taxon>
        <taxon>Embryophyta</taxon>
        <taxon>Tracheophyta</taxon>
        <taxon>Spermatophyta</taxon>
        <taxon>Magnoliopsida</taxon>
        <taxon>Proteales</taxon>
        <taxon>Nelumbonaceae</taxon>
        <taxon>Nelumbo</taxon>
    </lineage>
</organism>
<sequence>MTSTIQIVHVSIAHMFNAHNPPDDLLTKRQSLIKPKEIDCSFCLFLFLFKNGKIHTFLSRQVVHIAAAGTTYCLAHLVHILHMPTRQQVSEQKKGGILPYHILPCPPDSCSFSHKRHKEPVNCYTP</sequence>
<keyword evidence="2" id="KW-1185">Reference proteome</keyword>
<reference evidence="1 2" key="1">
    <citation type="journal article" date="2020" name="Mol. Biol. Evol.">
        <title>Distinct Expression and Methylation Patterns for Genes with Different Fates following a Single Whole-Genome Duplication in Flowering Plants.</title>
        <authorList>
            <person name="Shi T."/>
            <person name="Rahmani R.S."/>
            <person name="Gugger P.F."/>
            <person name="Wang M."/>
            <person name="Li H."/>
            <person name="Zhang Y."/>
            <person name="Li Z."/>
            <person name="Wang Q."/>
            <person name="Van de Peer Y."/>
            <person name="Marchal K."/>
            <person name="Chen J."/>
        </authorList>
    </citation>
    <scope>NUCLEOTIDE SEQUENCE [LARGE SCALE GENOMIC DNA]</scope>
    <source>
        <tissue evidence="1">Leaf</tissue>
    </source>
</reference>
<accession>A0A822XDT8</accession>
<dbReference type="EMBL" id="DUZY01000001">
    <property type="protein sequence ID" value="DAD19614.1"/>
    <property type="molecule type" value="Genomic_DNA"/>
</dbReference>
<name>A0A822XDT8_NELNU</name>
<comment type="caution">
    <text evidence="1">The sequence shown here is derived from an EMBL/GenBank/DDBJ whole genome shotgun (WGS) entry which is preliminary data.</text>
</comment>
<dbReference type="AlphaFoldDB" id="A0A822XDT8"/>
<evidence type="ECO:0000313" key="2">
    <source>
        <dbReference type="Proteomes" id="UP000607653"/>
    </source>
</evidence>
<gene>
    <name evidence="1" type="ORF">HUJ06_021077</name>
</gene>
<protein>
    <submittedName>
        <fullName evidence="1">Uncharacterized protein</fullName>
    </submittedName>
</protein>
<evidence type="ECO:0000313" key="1">
    <source>
        <dbReference type="EMBL" id="DAD19614.1"/>
    </source>
</evidence>